<evidence type="ECO:0000256" key="2">
    <source>
        <dbReference type="ARBA" id="ARBA00001997"/>
    </source>
</evidence>
<organism evidence="8 9">
    <name type="scientific">Methylovirgula ligni</name>
    <dbReference type="NCBI Taxonomy" id="569860"/>
    <lineage>
        <taxon>Bacteria</taxon>
        <taxon>Pseudomonadati</taxon>
        <taxon>Pseudomonadota</taxon>
        <taxon>Alphaproteobacteria</taxon>
        <taxon>Hyphomicrobiales</taxon>
        <taxon>Beijerinckiaceae</taxon>
        <taxon>Methylovirgula</taxon>
    </lineage>
</organism>
<proteinExistence type="inferred from homology"/>
<dbReference type="SUPFAM" id="SSF51182">
    <property type="entry name" value="RmlC-like cupins"/>
    <property type="match status" value="1"/>
</dbReference>
<evidence type="ECO:0000256" key="5">
    <source>
        <dbReference type="PIRSR" id="PIRSR600888-1"/>
    </source>
</evidence>
<dbReference type="EC" id="5.1.3.13" evidence="3 7"/>
<name>A0A3D9Z2E0_9HYPH</name>
<dbReference type="RefSeq" id="WP_115835046.1">
    <property type="nucleotide sequence ID" value="NZ_CP025086.1"/>
</dbReference>
<evidence type="ECO:0000256" key="7">
    <source>
        <dbReference type="RuleBase" id="RU364069"/>
    </source>
</evidence>
<evidence type="ECO:0000256" key="6">
    <source>
        <dbReference type="PIRSR" id="PIRSR600888-3"/>
    </source>
</evidence>
<dbReference type="InterPro" id="IPR014710">
    <property type="entry name" value="RmlC-like_jellyroll"/>
</dbReference>
<dbReference type="Pfam" id="PF00908">
    <property type="entry name" value="dTDP_sugar_isom"/>
    <property type="match status" value="1"/>
</dbReference>
<dbReference type="Gene3D" id="2.60.120.10">
    <property type="entry name" value="Jelly Rolls"/>
    <property type="match status" value="1"/>
</dbReference>
<dbReference type="Proteomes" id="UP000256900">
    <property type="component" value="Unassembled WGS sequence"/>
</dbReference>
<evidence type="ECO:0000313" key="8">
    <source>
        <dbReference type="EMBL" id="REF89251.1"/>
    </source>
</evidence>
<feature type="site" description="Participates in a stacking interaction with the thymidine ring of dTDP-4-oxo-6-deoxyglucose" evidence="6">
    <location>
        <position position="138"/>
    </location>
</feature>
<evidence type="ECO:0000256" key="1">
    <source>
        <dbReference type="ARBA" id="ARBA00001298"/>
    </source>
</evidence>
<comment type="similarity">
    <text evidence="7">Belongs to the dTDP-4-dehydrorhamnose 3,5-epimerase family.</text>
</comment>
<keyword evidence="7" id="KW-0413">Isomerase</keyword>
<dbReference type="GO" id="GO:0000271">
    <property type="term" value="P:polysaccharide biosynthetic process"/>
    <property type="evidence" value="ECO:0007669"/>
    <property type="project" value="TreeGrafter"/>
</dbReference>
<feature type="active site" description="Proton donor" evidence="5">
    <location>
        <position position="132"/>
    </location>
</feature>
<comment type="subunit">
    <text evidence="7">Homodimer.</text>
</comment>
<dbReference type="GO" id="GO:0019305">
    <property type="term" value="P:dTDP-rhamnose biosynthetic process"/>
    <property type="evidence" value="ECO:0007669"/>
    <property type="project" value="UniProtKB-UniRule"/>
</dbReference>
<dbReference type="InterPro" id="IPR011051">
    <property type="entry name" value="RmlC_Cupin_sf"/>
</dbReference>
<dbReference type="AlphaFoldDB" id="A0A3D9Z2E0"/>
<dbReference type="NCBIfam" id="TIGR01221">
    <property type="entry name" value="rmlC"/>
    <property type="match status" value="1"/>
</dbReference>
<comment type="pathway">
    <text evidence="7">Carbohydrate biosynthesis; dTDP-L-rhamnose biosynthesis.</text>
</comment>
<evidence type="ECO:0000313" key="9">
    <source>
        <dbReference type="Proteomes" id="UP000256900"/>
    </source>
</evidence>
<dbReference type="PANTHER" id="PTHR21047:SF2">
    <property type="entry name" value="THYMIDINE DIPHOSPHO-4-KETO-RHAMNOSE 3,5-EPIMERASE"/>
    <property type="match status" value="1"/>
</dbReference>
<evidence type="ECO:0000256" key="4">
    <source>
        <dbReference type="ARBA" id="ARBA00019595"/>
    </source>
</evidence>
<dbReference type="InterPro" id="IPR000888">
    <property type="entry name" value="RmlC-like"/>
</dbReference>
<evidence type="ECO:0000256" key="3">
    <source>
        <dbReference type="ARBA" id="ARBA00012098"/>
    </source>
</evidence>
<dbReference type="GO" id="GO:0008830">
    <property type="term" value="F:dTDP-4-dehydrorhamnose 3,5-epimerase activity"/>
    <property type="evidence" value="ECO:0007669"/>
    <property type="project" value="UniProtKB-UniRule"/>
</dbReference>
<keyword evidence="9" id="KW-1185">Reference proteome</keyword>
<comment type="function">
    <text evidence="2 7">Catalyzes the epimerization of the C3' and C5'positions of dTDP-6-deoxy-D-xylo-4-hexulose, forming dTDP-6-deoxy-L-lyxo-4-hexulose.</text>
</comment>
<gene>
    <name evidence="8" type="ORF">DES32_0470</name>
</gene>
<dbReference type="UniPathway" id="UPA00124"/>
<sequence length="184" mass="20627">METTTFPISGPLLLRPKRIEDSRGFFSETYNERLFREALGDVRFVQDNQSLSTQAGTIRGLHFQSPPAEQGKLVRVLRGAVFDVAVDIRRGSPTYGKFVSATLSAENWTQLWVPAGFAHGFCTLEPDSEVLYKVTSYYSRGHDLGLAWDDPELDIPWPVAPGRAVLSDKDHAHPMLRDLPAYFS</sequence>
<feature type="active site" description="Proton acceptor" evidence="5">
    <location>
        <position position="62"/>
    </location>
</feature>
<accession>A0A3D9Z2E0</accession>
<comment type="catalytic activity">
    <reaction evidence="1 7">
        <text>dTDP-4-dehydro-6-deoxy-alpha-D-glucose = dTDP-4-dehydro-beta-L-rhamnose</text>
        <dbReference type="Rhea" id="RHEA:16969"/>
        <dbReference type="ChEBI" id="CHEBI:57649"/>
        <dbReference type="ChEBI" id="CHEBI:62830"/>
        <dbReference type="EC" id="5.1.3.13"/>
    </reaction>
</comment>
<dbReference type="CDD" id="cd00438">
    <property type="entry name" value="cupin_RmlC"/>
    <property type="match status" value="1"/>
</dbReference>
<protein>
    <recommendedName>
        <fullName evidence="4 7">dTDP-4-dehydrorhamnose 3,5-epimerase</fullName>
        <ecNumber evidence="3 7">5.1.3.13</ecNumber>
    </recommendedName>
    <alternativeName>
        <fullName evidence="7">Thymidine diphospho-4-keto-rhamnose 3,5-epimerase</fullName>
    </alternativeName>
</protein>
<reference evidence="8 9" key="1">
    <citation type="submission" date="2018-08" db="EMBL/GenBank/DDBJ databases">
        <title>Genomic Encyclopedia of Type Strains, Phase IV (KMG-IV): sequencing the most valuable type-strain genomes for metagenomic binning, comparative biology and taxonomic classification.</title>
        <authorList>
            <person name="Goeker M."/>
        </authorList>
    </citation>
    <scope>NUCLEOTIDE SEQUENCE [LARGE SCALE GENOMIC DNA]</scope>
    <source>
        <strain evidence="8 9">BW863</strain>
    </source>
</reference>
<comment type="caution">
    <text evidence="8">The sequence shown here is derived from an EMBL/GenBank/DDBJ whole genome shotgun (WGS) entry which is preliminary data.</text>
</comment>
<dbReference type="OrthoDB" id="9800680at2"/>
<dbReference type="EMBL" id="QUMO01000001">
    <property type="protein sequence ID" value="REF89251.1"/>
    <property type="molecule type" value="Genomic_DNA"/>
</dbReference>
<dbReference type="GO" id="GO:0005829">
    <property type="term" value="C:cytosol"/>
    <property type="evidence" value="ECO:0007669"/>
    <property type="project" value="TreeGrafter"/>
</dbReference>
<dbReference type="PANTHER" id="PTHR21047">
    <property type="entry name" value="DTDP-6-DEOXY-D-GLUCOSE-3,5 EPIMERASE"/>
    <property type="match status" value="1"/>
</dbReference>